<reference evidence="2 3" key="1">
    <citation type="submission" date="2024-01" db="EMBL/GenBank/DDBJ databases">
        <title>The complete chloroplast genome sequence of Lithospermum erythrorhizon: insights into the phylogenetic relationship among Boraginaceae species and the maternal lineages of purple gromwells.</title>
        <authorList>
            <person name="Okada T."/>
            <person name="Watanabe K."/>
        </authorList>
    </citation>
    <scope>NUCLEOTIDE SEQUENCE [LARGE SCALE GENOMIC DNA]</scope>
</reference>
<sequence>MQNSFTNHQNHCSTTTSWPFDSWGMDMVGLMPESAEGHVYILIQVQEVSLVHVLSPSHRLGGSFQQDPLQYPKEGTDHPICVSLRSRSRSPP</sequence>
<feature type="region of interest" description="Disordered" evidence="1">
    <location>
        <begin position="64"/>
        <end position="92"/>
    </location>
</feature>
<keyword evidence="3" id="KW-1185">Reference proteome</keyword>
<dbReference type="EMBL" id="BAABME010009324">
    <property type="protein sequence ID" value="GAA0174959.1"/>
    <property type="molecule type" value="Genomic_DNA"/>
</dbReference>
<organism evidence="2 3">
    <name type="scientific">Lithospermum erythrorhizon</name>
    <name type="common">Purple gromwell</name>
    <name type="synonym">Lithospermum officinale var. erythrorhizon</name>
    <dbReference type="NCBI Taxonomy" id="34254"/>
    <lineage>
        <taxon>Eukaryota</taxon>
        <taxon>Viridiplantae</taxon>
        <taxon>Streptophyta</taxon>
        <taxon>Embryophyta</taxon>
        <taxon>Tracheophyta</taxon>
        <taxon>Spermatophyta</taxon>
        <taxon>Magnoliopsida</taxon>
        <taxon>eudicotyledons</taxon>
        <taxon>Gunneridae</taxon>
        <taxon>Pentapetalae</taxon>
        <taxon>asterids</taxon>
        <taxon>lamiids</taxon>
        <taxon>Boraginales</taxon>
        <taxon>Boraginaceae</taxon>
        <taxon>Boraginoideae</taxon>
        <taxon>Lithospermeae</taxon>
        <taxon>Lithospermum</taxon>
    </lineage>
</organism>
<evidence type="ECO:0000313" key="2">
    <source>
        <dbReference type="EMBL" id="GAA0174959.1"/>
    </source>
</evidence>
<evidence type="ECO:0000256" key="1">
    <source>
        <dbReference type="SAM" id="MobiDB-lite"/>
    </source>
</evidence>
<name>A0AAV3REY9_LITER</name>
<dbReference type="AlphaFoldDB" id="A0AAV3REY9"/>
<proteinExistence type="predicted"/>
<gene>
    <name evidence="2" type="ORF">LIER_28233</name>
</gene>
<dbReference type="Proteomes" id="UP001454036">
    <property type="component" value="Unassembled WGS sequence"/>
</dbReference>
<protein>
    <submittedName>
        <fullName evidence="2">Uncharacterized protein</fullName>
    </submittedName>
</protein>
<comment type="caution">
    <text evidence="2">The sequence shown here is derived from an EMBL/GenBank/DDBJ whole genome shotgun (WGS) entry which is preliminary data.</text>
</comment>
<accession>A0AAV3REY9</accession>
<evidence type="ECO:0000313" key="3">
    <source>
        <dbReference type="Proteomes" id="UP001454036"/>
    </source>
</evidence>